<dbReference type="EMBL" id="FN563149">
    <property type="protein sequence ID" value="CBH47308.1"/>
    <property type="molecule type" value="Genomic_DNA"/>
</dbReference>
<organism evidence="2">
    <name type="scientific">Rhodococcus hoagii (strain 103S)</name>
    <name type="common">Rhodococcus equi</name>
    <dbReference type="NCBI Taxonomy" id="685727"/>
    <lineage>
        <taxon>Bacteria</taxon>
        <taxon>Bacillati</taxon>
        <taxon>Actinomycetota</taxon>
        <taxon>Actinomycetes</taxon>
        <taxon>Mycobacteriales</taxon>
        <taxon>Nocardiaceae</taxon>
        <taxon>Prescottella</taxon>
    </lineage>
</organism>
<proteinExistence type="predicted"/>
<evidence type="ECO:0000256" key="1">
    <source>
        <dbReference type="SAM" id="MobiDB-lite"/>
    </source>
</evidence>
<dbReference type="KEGG" id="req:REQ_12110"/>
<protein>
    <submittedName>
        <fullName evidence="2">Secreted protein</fullName>
    </submittedName>
</protein>
<evidence type="ECO:0000313" key="2">
    <source>
        <dbReference type="EMBL" id="CBH47308.1"/>
    </source>
</evidence>
<sequence>MRTSTTLIAYAGGLAVVFAAALGVGAVTGSPIDMTSTHSDSHAAADPEPASSAPAGLQVSQDGYTLGEVTSPTSAGQAGTLSFRILDADGAPVREYDDLHEKQLHLIVVRSDTSQFRHVHPTLGPDGTWSIDWTWPTGGTYRVFADFQASGAPRQLTLGRNVDVGGDLQPAALPIPSRTATVDGYTVTLEGDLGTAGGPLTLTVARDGAPVTDLDPYLGAYGHLVALRTGDLAYLHVHPEGEPGDGVTAPGPDVTFHAQAPSVGTYRLFLDFQHRGTVHTAEFTVPVGPATAPSTTGSVPAPHDGHEGGH</sequence>
<dbReference type="Proteomes" id="UP001154400">
    <property type="component" value="Chromosome"/>
</dbReference>
<accession>A0A3S5Y448</accession>
<feature type="compositionally biased region" description="Low complexity" evidence="1">
    <location>
        <begin position="46"/>
        <end position="55"/>
    </location>
</feature>
<gene>
    <name evidence="2" type="ordered locus">REQ_12110</name>
</gene>
<evidence type="ECO:0000313" key="3">
    <source>
        <dbReference type="Proteomes" id="UP000006892"/>
    </source>
</evidence>
<dbReference type="RefSeq" id="WP_013415226.1">
    <property type="nucleotide sequence ID" value="NC_014659.1"/>
</dbReference>
<feature type="region of interest" description="Disordered" evidence="1">
    <location>
        <begin position="35"/>
        <end position="58"/>
    </location>
</feature>
<reference evidence="2" key="1">
    <citation type="journal article" date="2010" name="PLoS Genet.">
        <title>The genome of a pathogenic rhodococcus: cooptive virulence underpinned by key gene acquisitions.</title>
        <authorList>
            <person name="Letek M."/>
            <person name="Gonzalez P."/>
            <person name="Macarthur I."/>
            <person name="Rodriguez H."/>
            <person name="Freeman T.C."/>
            <person name="Valero-Rello A."/>
            <person name="Blanco M."/>
            <person name="Buckley T."/>
            <person name="Cherevach I."/>
            <person name="Fahey R."/>
            <person name="Hapeshi A."/>
            <person name="Holdstock J."/>
            <person name="Leadon D."/>
            <person name="Navas J."/>
            <person name="Ocampo A."/>
            <person name="Quail M.A."/>
            <person name="Sanders M."/>
            <person name="Scortti M.M."/>
            <person name="Prescott J.F."/>
            <person name="Fogarty U."/>
            <person name="Meijer W.G."/>
            <person name="Parkhill J."/>
            <person name="Bentley S.D."/>
            <person name="Vazquez-Boland J.A."/>
        </authorList>
    </citation>
    <scope>NUCLEOTIDE SEQUENCE [LARGE SCALE GENOMIC DNA]</scope>
    <source>
        <strain evidence="2 3">103S</strain>
    </source>
</reference>
<feature type="region of interest" description="Disordered" evidence="1">
    <location>
        <begin position="288"/>
        <end position="310"/>
    </location>
</feature>
<dbReference type="AlphaFoldDB" id="A0A3S5Y448"/>
<name>A0A3S5Y448_RHOH1</name>